<dbReference type="PANTHER" id="PTHR10877:SF183">
    <property type="entry name" value="AT14535P-RELATED"/>
    <property type="match status" value="1"/>
</dbReference>
<dbReference type="OrthoDB" id="444119at2759"/>
<reference evidence="8" key="1">
    <citation type="submission" date="2022-07" db="EMBL/GenBank/DDBJ databases">
        <authorList>
            <person name="Trinca V."/>
            <person name="Uliana J.V.C."/>
            <person name="Torres T.T."/>
            <person name="Ward R.J."/>
            <person name="Monesi N."/>
        </authorList>
    </citation>
    <scope>NUCLEOTIDE SEQUENCE</scope>
    <source>
        <strain evidence="8">HSMRA1968</strain>
        <tissue evidence="8">Whole embryos</tissue>
    </source>
</reference>
<sequence length="251" mass="29524">MEIVPEASKLTYTIVEVLELYSESWSYFKSMWNVVDMLIILISLGSLAFSVYRFKYIANKFEEYIQHPNEYISFDLLAFWDEQHNNFVAICVFLVWIKIFKYISFNKTMLQFCITLKRVSRNMFLAIINDTYSEVKSENVASDIHIGTYIKAKWHQMIEYAARFVPFLRNKITAASQNINETDTFENGQYNEEMDNFRKQSVLFEEIFLSVDDDTLASLLNGMNDRIISLEHSIEQISGKFDRMLEGNNQS</sequence>
<evidence type="ECO:0000256" key="4">
    <source>
        <dbReference type="ARBA" id="ARBA00022989"/>
    </source>
</evidence>
<feature type="domain" description="Polycystin cation channel PKD1/PKD2" evidence="7">
    <location>
        <begin position="10"/>
        <end position="119"/>
    </location>
</feature>
<dbReference type="PRINTS" id="PR01433">
    <property type="entry name" value="POLYCYSTIN2"/>
</dbReference>
<dbReference type="InterPro" id="IPR051223">
    <property type="entry name" value="Polycystin"/>
</dbReference>
<accession>A0A9Q0MYA0</accession>
<dbReference type="GO" id="GO:0005262">
    <property type="term" value="F:calcium channel activity"/>
    <property type="evidence" value="ECO:0007669"/>
    <property type="project" value="TreeGrafter"/>
</dbReference>
<dbReference type="PANTHER" id="PTHR10877">
    <property type="entry name" value="POLYCYSTIN FAMILY MEMBER"/>
    <property type="match status" value="1"/>
</dbReference>
<dbReference type="InterPro" id="IPR013122">
    <property type="entry name" value="PKD1_2_channel"/>
</dbReference>
<keyword evidence="3 6" id="KW-0812">Transmembrane</keyword>
<dbReference type="GO" id="GO:0050982">
    <property type="term" value="P:detection of mechanical stimulus"/>
    <property type="evidence" value="ECO:0007669"/>
    <property type="project" value="TreeGrafter"/>
</dbReference>
<dbReference type="EMBL" id="WJQU01000003">
    <property type="protein sequence ID" value="KAJ6640147.1"/>
    <property type="molecule type" value="Genomic_DNA"/>
</dbReference>
<feature type="transmembrane region" description="Helical" evidence="6">
    <location>
        <begin position="31"/>
        <end position="52"/>
    </location>
</feature>
<evidence type="ECO:0000256" key="6">
    <source>
        <dbReference type="SAM" id="Phobius"/>
    </source>
</evidence>
<dbReference type="GO" id="GO:0005509">
    <property type="term" value="F:calcium ion binding"/>
    <property type="evidence" value="ECO:0007669"/>
    <property type="project" value="InterPro"/>
</dbReference>
<protein>
    <submittedName>
        <fullName evidence="8">Polycystic kidney disease 2-like 1 protein</fullName>
    </submittedName>
</protein>
<keyword evidence="4 6" id="KW-1133">Transmembrane helix</keyword>
<evidence type="ECO:0000259" key="7">
    <source>
        <dbReference type="Pfam" id="PF08016"/>
    </source>
</evidence>
<comment type="caution">
    <text evidence="8">The sequence shown here is derived from an EMBL/GenBank/DDBJ whole genome shotgun (WGS) entry which is preliminary data.</text>
</comment>
<evidence type="ECO:0000256" key="5">
    <source>
        <dbReference type="ARBA" id="ARBA00023136"/>
    </source>
</evidence>
<dbReference type="Pfam" id="PF08016">
    <property type="entry name" value="PKD_channel"/>
    <property type="match status" value="1"/>
</dbReference>
<comment type="similarity">
    <text evidence="2">Belongs to the polycystin family.</text>
</comment>
<evidence type="ECO:0000256" key="1">
    <source>
        <dbReference type="ARBA" id="ARBA00004141"/>
    </source>
</evidence>
<evidence type="ECO:0000313" key="8">
    <source>
        <dbReference type="EMBL" id="KAJ6640147.1"/>
    </source>
</evidence>
<evidence type="ECO:0000256" key="2">
    <source>
        <dbReference type="ARBA" id="ARBA00007200"/>
    </source>
</evidence>
<dbReference type="GO" id="GO:0016020">
    <property type="term" value="C:membrane"/>
    <property type="evidence" value="ECO:0007669"/>
    <property type="project" value="UniProtKB-SubCell"/>
</dbReference>
<dbReference type="InterPro" id="IPR003915">
    <property type="entry name" value="PKD_2"/>
</dbReference>
<dbReference type="Proteomes" id="UP001151699">
    <property type="component" value="Chromosome X"/>
</dbReference>
<keyword evidence="5 6" id="KW-0472">Membrane</keyword>
<keyword evidence="9" id="KW-1185">Reference proteome</keyword>
<organism evidence="8 9">
    <name type="scientific">Pseudolycoriella hygida</name>
    <dbReference type="NCBI Taxonomy" id="35572"/>
    <lineage>
        <taxon>Eukaryota</taxon>
        <taxon>Metazoa</taxon>
        <taxon>Ecdysozoa</taxon>
        <taxon>Arthropoda</taxon>
        <taxon>Hexapoda</taxon>
        <taxon>Insecta</taxon>
        <taxon>Pterygota</taxon>
        <taxon>Neoptera</taxon>
        <taxon>Endopterygota</taxon>
        <taxon>Diptera</taxon>
        <taxon>Nematocera</taxon>
        <taxon>Sciaroidea</taxon>
        <taxon>Sciaridae</taxon>
        <taxon>Pseudolycoriella</taxon>
    </lineage>
</organism>
<evidence type="ECO:0000313" key="9">
    <source>
        <dbReference type="Proteomes" id="UP001151699"/>
    </source>
</evidence>
<name>A0A9Q0MYA0_9DIPT</name>
<evidence type="ECO:0000256" key="3">
    <source>
        <dbReference type="ARBA" id="ARBA00022692"/>
    </source>
</evidence>
<gene>
    <name evidence="8" type="primary">PKD2L1</name>
    <name evidence="8" type="ORF">Bhyg_12896</name>
</gene>
<comment type="subcellular location">
    <subcellularLocation>
        <location evidence="1">Membrane</location>
        <topology evidence="1">Multi-pass membrane protein</topology>
    </subcellularLocation>
</comment>
<dbReference type="AlphaFoldDB" id="A0A9Q0MYA0"/>
<proteinExistence type="inferred from homology"/>